<reference evidence="1 2" key="1">
    <citation type="journal article" date="2014" name="Am. J. Bot.">
        <title>Genome assembly and annotation for red clover (Trifolium pratense; Fabaceae).</title>
        <authorList>
            <person name="Istvanek J."/>
            <person name="Jaros M."/>
            <person name="Krenek A."/>
            <person name="Repkova J."/>
        </authorList>
    </citation>
    <scope>NUCLEOTIDE SEQUENCE [LARGE SCALE GENOMIC DNA]</scope>
    <source>
        <strain evidence="2">cv. Tatra</strain>
        <tissue evidence="1">Young leaves</tissue>
    </source>
</reference>
<dbReference type="AlphaFoldDB" id="A0A2K3LRB2"/>
<gene>
    <name evidence="1" type="ORF">L195_g037093</name>
</gene>
<accession>A0A2K3LRB2</accession>
<comment type="caution">
    <text evidence="1">The sequence shown here is derived from an EMBL/GenBank/DDBJ whole genome shotgun (WGS) entry which is preliminary data.</text>
</comment>
<name>A0A2K3LRB2_TRIPR</name>
<dbReference type="Proteomes" id="UP000236291">
    <property type="component" value="Unassembled WGS sequence"/>
</dbReference>
<protein>
    <submittedName>
        <fullName evidence="1">Uncharacterized protein</fullName>
    </submittedName>
</protein>
<proteinExistence type="predicted"/>
<organism evidence="1 2">
    <name type="scientific">Trifolium pratense</name>
    <name type="common">Red clover</name>
    <dbReference type="NCBI Taxonomy" id="57577"/>
    <lineage>
        <taxon>Eukaryota</taxon>
        <taxon>Viridiplantae</taxon>
        <taxon>Streptophyta</taxon>
        <taxon>Embryophyta</taxon>
        <taxon>Tracheophyta</taxon>
        <taxon>Spermatophyta</taxon>
        <taxon>Magnoliopsida</taxon>
        <taxon>eudicotyledons</taxon>
        <taxon>Gunneridae</taxon>
        <taxon>Pentapetalae</taxon>
        <taxon>rosids</taxon>
        <taxon>fabids</taxon>
        <taxon>Fabales</taxon>
        <taxon>Fabaceae</taxon>
        <taxon>Papilionoideae</taxon>
        <taxon>50 kb inversion clade</taxon>
        <taxon>NPAAA clade</taxon>
        <taxon>Hologalegina</taxon>
        <taxon>IRL clade</taxon>
        <taxon>Trifolieae</taxon>
        <taxon>Trifolium</taxon>
    </lineage>
</organism>
<evidence type="ECO:0000313" key="2">
    <source>
        <dbReference type="Proteomes" id="UP000236291"/>
    </source>
</evidence>
<reference evidence="1 2" key="2">
    <citation type="journal article" date="2017" name="Front. Plant Sci.">
        <title>Gene Classification and Mining of Molecular Markers Useful in Red Clover (Trifolium pratense) Breeding.</title>
        <authorList>
            <person name="Istvanek J."/>
            <person name="Dluhosova J."/>
            <person name="Dluhos P."/>
            <person name="Patkova L."/>
            <person name="Nedelnik J."/>
            <person name="Repkova J."/>
        </authorList>
    </citation>
    <scope>NUCLEOTIDE SEQUENCE [LARGE SCALE GENOMIC DNA]</scope>
    <source>
        <strain evidence="2">cv. Tatra</strain>
        <tissue evidence="1">Young leaves</tissue>
    </source>
</reference>
<dbReference type="EMBL" id="ASHM01039182">
    <property type="protein sequence ID" value="PNX81078.1"/>
    <property type="molecule type" value="Genomic_DNA"/>
</dbReference>
<evidence type="ECO:0000313" key="1">
    <source>
        <dbReference type="EMBL" id="PNX81078.1"/>
    </source>
</evidence>
<sequence>VSEVKLQSKNAPFRKVTSEVGVCSKENRAAMVAIAAPKSWISYKQS</sequence>
<feature type="non-terminal residue" evidence="1">
    <location>
        <position position="1"/>
    </location>
</feature>